<comment type="subcellular location">
    <subcellularLocation>
        <location evidence="1">Cell membrane</location>
        <topology evidence="1">Lipid-anchor</topology>
    </subcellularLocation>
</comment>
<dbReference type="InterPro" id="IPR003760">
    <property type="entry name" value="PnrA-like"/>
</dbReference>
<feature type="signal peptide" evidence="7">
    <location>
        <begin position="1"/>
        <end position="26"/>
    </location>
</feature>
<organism evidence="9 10">
    <name type="scientific">Candidatus Ruthenibacterium avium</name>
    <dbReference type="NCBI Taxonomy" id="2838751"/>
    <lineage>
        <taxon>Bacteria</taxon>
        <taxon>Bacillati</taxon>
        <taxon>Bacillota</taxon>
        <taxon>Clostridia</taxon>
        <taxon>Eubacteriales</taxon>
        <taxon>Oscillospiraceae</taxon>
        <taxon>Ruthenibacterium</taxon>
    </lineage>
</organism>
<evidence type="ECO:0000256" key="3">
    <source>
        <dbReference type="ARBA" id="ARBA00022475"/>
    </source>
</evidence>
<dbReference type="AlphaFoldDB" id="A0A9D2S1R7"/>
<dbReference type="PROSITE" id="PS51257">
    <property type="entry name" value="PROKAR_LIPOPROTEIN"/>
    <property type="match status" value="1"/>
</dbReference>
<dbReference type="InterPro" id="IPR050957">
    <property type="entry name" value="BMP_lipoprotein"/>
</dbReference>
<reference evidence="9" key="1">
    <citation type="journal article" date="2021" name="PeerJ">
        <title>Extensive microbial diversity within the chicken gut microbiome revealed by metagenomics and culture.</title>
        <authorList>
            <person name="Gilroy R."/>
            <person name="Ravi A."/>
            <person name="Getino M."/>
            <person name="Pursley I."/>
            <person name="Horton D.L."/>
            <person name="Alikhan N.F."/>
            <person name="Baker D."/>
            <person name="Gharbi K."/>
            <person name="Hall N."/>
            <person name="Watson M."/>
            <person name="Adriaenssens E.M."/>
            <person name="Foster-Nyarko E."/>
            <person name="Jarju S."/>
            <person name="Secka A."/>
            <person name="Antonio M."/>
            <person name="Oren A."/>
            <person name="Chaudhuri R.R."/>
            <person name="La Ragione R."/>
            <person name="Hildebrand F."/>
            <person name="Pallen M.J."/>
        </authorList>
    </citation>
    <scope>NUCLEOTIDE SEQUENCE</scope>
    <source>
        <strain evidence="9">ChiBcec8-14828</strain>
    </source>
</reference>
<reference evidence="9" key="2">
    <citation type="submission" date="2021-04" db="EMBL/GenBank/DDBJ databases">
        <authorList>
            <person name="Gilroy R."/>
        </authorList>
    </citation>
    <scope>NUCLEOTIDE SEQUENCE</scope>
    <source>
        <strain evidence="9">ChiBcec8-14828</strain>
    </source>
</reference>
<evidence type="ECO:0000313" key="9">
    <source>
        <dbReference type="EMBL" id="HJB40742.1"/>
    </source>
</evidence>
<gene>
    <name evidence="9" type="ORF">H9943_10165</name>
</gene>
<keyword evidence="5" id="KW-0472">Membrane</keyword>
<keyword evidence="3" id="KW-1003">Cell membrane</keyword>
<feature type="chain" id="PRO_5039616635" evidence="7">
    <location>
        <begin position="27"/>
        <end position="354"/>
    </location>
</feature>
<evidence type="ECO:0000256" key="1">
    <source>
        <dbReference type="ARBA" id="ARBA00004193"/>
    </source>
</evidence>
<name>A0A9D2S1R7_9FIRM</name>
<dbReference type="Pfam" id="PF02608">
    <property type="entry name" value="Bmp"/>
    <property type="match status" value="1"/>
</dbReference>
<dbReference type="Gene3D" id="3.40.50.2300">
    <property type="match status" value="2"/>
</dbReference>
<dbReference type="EMBL" id="DWYA01000091">
    <property type="protein sequence ID" value="HJB40742.1"/>
    <property type="molecule type" value="Genomic_DNA"/>
</dbReference>
<dbReference type="Proteomes" id="UP000824209">
    <property type="component" value="Unassembled WGS sequence"/>
</dbReference>
<comment type="caution">
    <text evidence="9">The sequence shown here is derived from an EMBL/GenBank/DDBJ whole genome shotgun (WGS) entry which is preliminary data.</text>
</comment>
<evidence type="ECO:0000259" key="8">
    <source>
        <dbReference type="Pfam" id="PF02608"/>
    </source>
</evidence>
<dbReference type="GO" id="GO:0005886">
    <property type="term" value="C:plasma membrane"/>
    <property type="evidence" value="ECO:0007669"/>
    <property type="project" value="UniProtKB-SubCell"/>
</dbReference>
<dbReference type="InterPro" id="IPR028082">
    <property type="entry name" value="Peripla_BP_I"/>
</dbReference>
<evidence type="ECO:0000256" key="6">
    <source>
        <dbReference type="ARBA" id="ARBA00023288"/>
    </source>
</evidence>
<dbReference type="PANTHER" id="PTHR34296">
    <property type="entry name" value="TRANSCRIPTIONAL ACTIVATOR PROTEIN MED"/>
    <property type="match status" value="1"/>
</dbReference>
<dbReference type="SUPFAM" id="SSF53822">
    <property type="entry name" value="Periplasmic binding protein-like I"/>
    <property type="match status" value="1"/>
</dbReference>
<dbReference type="PANTHER" id="PTHR34296:SF2">
    <property type="entry name" value="ABC TRANSPORTER GUANOSINE-BINDING PROTEIN NUPN"/>
    <property type="match status" value="1"/>
</dbReference>
<feature type="domain" description="ABC transporter substrate-binding protein PnrA-like" evidence="8">
    <location>
        <begin position="30"/>
        <end position="306"/>
    </location>
</feature>
<sequence>MKKLLACVLCVLLGLTVLSGCKPKMAEIALVTSGGSVDDGTVNQEAWAGIVKYCEEKGISCQSFQASENTKEACLEAVQLAVKRGAMFVVCAGTAFQDALPEAAKQAPEVTFLGLDCTLSEGAPANAVGVTFSEVQAGFLAGYAAVQNGWTKLGFFSGASDEKAVAYGYGFVQGAQQAAKEKEMPAQSIEVRYQYAADKNNKPENEALAKEWYQAGTEAIFAVDATVTKAVISAAEEFGKYVIGSDVDWSGVSQTVAISAVKNYSQTVQEFIDLSYNEELQGGVTVHCDASRDGIALTMDASKLKLFTRKTYDNLLITLADDLNGMASSLISKPAEDKSAAASGIVLEQVKVIE</sequence>
<comment type="similarity">
    <text evidence="2">Belongs to the BMP lipoprotein family.</text>
</comment>
<evidence type="ECO:0000256" key="5">
    <source>
        <dbReference type="ARBA" id="ARBA00023136"/>
    </source>
</evidence>
<accession>A0A9D2S1R7</accession>
<evidence type="ECO:0000256" key="7">
    <source>
        <dbReference type="SAM" id="SignalP"/>
    </source>
</evidence>
<evidence type="ECO:0000313" key="10">
    <source>
        <dbReference type="Proteomes" id="UP000824209"/>
    </source>
</evidence>
<evidence type="ECO:0000256" key="2">
    <source>
        <dbReference type="ARBA" id="ARBA00008610"/>
    </source>
</evidence>
<proteinExistence type="inferred from homology"/>
<protein>
    <submittedName>
        <fullName evidence="9">BMP family ABC transporter substrate-binding protein</fullName>
    </submittedName>
</protein>
<keyword evidence="6" id="KW-0449">Lipoprotein</keyword>
<evidence type="ECO:0000256" key="4">
    <source>
        <dbReference type="ARBA" id="ARBA00022729"/>
    </source>
</evidence>
<keyword evidence="4 7" id="KW-0732">Signal</keyword>